<dbReference type="GO" id="GO:0016020">
    <property type="term" value="C:membrane"/>
    <property type="evidence" value="ECO:0007669"/>
    <property type="project" value="UniProtKB-SubCell"/>
</dbReference>
<comment type="caution">
    <text evidence="9">The sequence shown here is derived from an EMBL/GenBank/DDBJ whole genome shotgun (WGS) entry which is preliminary data.</text>
</comment>
<sequence length="621" mass="71233">MSYVREAPLSNEQMIRAMSGTLHHAASSIFVTSFTTAAAFMTNLITKLPVVQLFGFFTGSCIIVYFILVITVISAFVVTYEKYLQHFSSKLSCSKRLERLYERSIETMSQINQYVISERLPSMLFKLRALWFLVFLAVGCWGMYAVFVDPKLRPNSKWRYEFFQKGNKFENFEFGLRDQFLAYVNHEQRNMTNPEIFFVFGISNEDTGRVFDPDDDGHLLFDANFNFLSEHSQLWVNEFITKRLNESRHLFLSADIVSEWQDYLFQMQFFCQKILAVNLFSGRVELPFESDKLHRCQEKIKKLLEDSDLAGFENLMAAFPRRIIFVSNEKGVAGLILRVNANSSFFDFDSVDAYYHQLVDFQNKYIRPAPIGLNTGWFISVGFALYDLQNQLITGTYSSLVASMIIALVFLLLTSGNIFIAFYAITSISFSIAVTIAIFVSLGWELSILESVVIIMSVGLSVDFACHYGVAYINSDRNFPRVKEKSWWKRYVMANAERKLRIKDVFRRVGSAVLMAALTTFLAGTSMYPSKLTSFSKMGQFLMLVMCTSYLYATFMFVPLCAMFGPTHNFGNLNFRDWGMKIAKACYKKAHQKHKQADVAEERALNENVVSFSLVRAKSGE</sequence>
<evidence type="ECO:0000256" key="3">
    <source>
        <dbReference type="ARBA" id="ARBA00022989"/>
    </source>
</evidence>
<evidence type="ECO:0000313" key="9">
    <source>
        <dbReference type="EMBL" id="RNA07693.1"/>
    </source>
</evidence>
<comment type="subcellular location">
    <subcellularLocation>
        <location evidence="1">Membrane</location>
        <topology evidence="1">Multi-pass membrane protein</topology>
    </subcellularLocation>
</comment>
<feature type="transmembrane region" description="Helical" evidence="7">
    <location>
        <begin position="541"/>
        <end position="564"/>
    </location>
</feature>
<dbReference type="OrthoDB" id="193905at2759"/>
<dbReference type="InterPro" id="IPR052081">
    <property type="entry name" value="Dispatched_Hh_regulator"/>
</dbReference>
<dbReference type="EMBL" id="REGN01006963">
    <property type="protein sequence ID" value="RNA07693.1"/>
    <property type="molecule type" value="Genomic_DNA"/>
</dbReference>
<keyword evidence="10" id="KW-1185">Reference proteome</keyword>
<proteinExistence type="inferred from homology"/>
<dbReference type="PROSITE" id="PS50156">
    <property type="entry name" value="SSD"/>
    <property type="match status" value="1"/>
</dbReference>
<feature type="transmembrane region" description="Helical" evidence="7">
    <location>
        <begin position="20"/>
        <end position="41"/>
    </location>
</feature>
<organism evidence="9 10">
    <name type="scientific">Brachionus plicatilis</name>
    <name type="common">Marine rotifer</name>
    <name type="synonym">Brachionus muelleri</name>
    <dbReference type="NCBI Taxonomy" id="10195"/>
    <lineage>
        <taxon>Eukaryota</taxon>
        <taxon>Metazoa</taxon>
        <taxon>Spiralia</taxon>
        <taxon>Gnathifera</taxon>
        <taxon>Rotifera</taxon>
        <taxon>Eurotatoria</taxon>
        <taxon>Monogononta</taxon>
        <taxon>Pseudotrocha</taxon>
        <taxon>Ploima</taxon>
        <taxon>Brachionidae</taxon>
        <taxon>Brachionus</taxon>
    </lineage>
</organism>
<feature type="transmembrane region" description="Helical" evidence="7">
    <location>
        <begin position="420"/>
        <end position="440"/>
    </location>
</feature>
<dbReference type="Gene3D" id="1.20.1640.10">
    <property type="entry name" value="Multidrug efflux transporter AcrB transmembrane domain"/>
    <property type="match status" value="1"/>
</dbReference>
<keyword evidence="2 7" id="KW-0812">Transmembrane</keyword>
<keyword evidence="3 7" id="KW-1133">Transmembrane helix</keyword>
<feature type="transmembrane region" description="Helical" evidence="7">
    <location>
        <begin position="53"/>
        <end position="78"/>
    </location>
</feature>
<gene>
    <name evidence="9" type="ORF">BpHYR1_014415</name>
</gene>
<feature type="transmembrane region" description="Helical" evidence="7">
    <location>
        <begin position="129"/>
        <end position="148"/>
    </location>
</feature>
<comment type="similarity">
    <text evidence="6">Belongs to the dispatched family.</text>
</comment>
<accession>A0A3M7Q8K7</accession>
<feature type="domain" description="SSD" evidence="8">
    <location>
        <begin position="1"/>
        <end position="79"/>
    </location>
</feature>
<reference evidence="9 10" key="1">
    <citation type="journal article" date="2018" name="Sci. Rep.">
        <title>Genomic signatures of local adaptation to the degree of environmental predictability in rotifers.</title>
        <authorList>
            <person name="Franch-Gras L."/>
            <person name="Hahn C."/>
            <person name="Garcia-Roger E.M."/>
            <person name="Carmona M.J."/>
            <person name="Serra M."/>
            <person name="Gomez A."/>
        </authorList>
    </citation>
    <scope>NUCLEOTIDE SEQUENCE [LARGE SCALE GENOMIC DNA]</scope>
    <source>
        <strain evidence="9">HYR1</strain>
    </source>
</reference>
<protein>
    <submittedName>
        <fullName evidence="9">Dispatched-like protein</fullName>
    </submittedName>
</protein>
<evidence type="ECO:0000256" key="5">
    <source>
        <dbReference type="ARBA" id="ARBA00023180"/>
    </source>
</evidence>
<evidence type="ECO:0000259" key="8">
    <source>
        <dbReference type="PROSITE" id="PS50156"/>
    </source>
</evidence>
<evidence type="ECO:0000256" key="1">
    <source>
        <dbReference type="ARBA" id="ARBA00004141"/>
    </source>
</evidence>
<evidence type="ECO:0000256" key="6">
    <source>
        <dbReference type="ARBA" id="ARBA00038046"/>
    </source>
</evidence>
<feature type="transmembrane region" description="Helical" evidence="7">
    <location>
        <begin position="452"/>
        <end position="473"/>
    </location>
</feature>
<evidence type="ECO:0000313" key="10">
    <source>
        <dbReference type="Proteomes" id="UP000276133"/>
    </source>
</evidence>
<dbReference type="PANTHER" id="PTHR45951">
    <property type="entry name" value="PROTEIN DISPATCHED-RELATED"/>
    <property type="match status" value="1"/>
</dbReference>
<dbReference type="GO" id="GO:0022857">
    <property type="term" value="F:transmembrane transporter activity"/>
    <property type="evidence" value="ECO:0007669"/>
    <property type="project" value="TreeGrafter"/>
</dbReference>
<keyword evidence="5" id="KW-0325">Glycoprotein</keyword>
<dbReference type="Proteomes" id="UP000276133">
    <property type="component" value="Unassembled WGS sequence"/>
</dbReference>
<dbReference type="InterPro" id="IPR000731">
    <property type="entry name" value="SSD"/>
</dbReference>
<dbReference type="SUPFAM" id="SSF82866">
    <property type="entry name" value="Multidrug efflux transporter AcrB transmembrane domain"/>
    <property type="match status" value="2"/>
</dbReference>
<evidence type="ECO:0000256" key="7">
    <source>
        <dbReference type="SAM" id="Phobius"/>
    </source>
</evidence>
<dbReference type="GO" id="GO:0007224">
    <property type="term" value="P:smoothened signaling pathway"/>
    <property type="evidence" value="ECO:0007669"/>
    <property type="project" value="TreeGrafter"/>
</dbReference>
<feature type="transmembrane region" description="Helical" evidence="7">
    <location>
        <begin position="509"/>
        <end position="529"/>
    </location>
</feature>
<name>A0A3M7Q8K7_BRAPC</name>
<evidence type="ECO:0000256" key="4">
    <source>
        <dbReference type="ARBA" id="ARBA00023136"/>
    </source>
</evidence>
<dbReference type="Pfam" id="PF02460">
    <property type="entry name" value="Patched"/>
    <property type="match status" value="1"/>
</dbReference>
<feature type="transmembrane region" description="Helical" evidence="7">
    <location>
        <begin position="392"/>
        <end position="413"/>
    </location>
</feature>
<dbReference type="InterPro" id="IPR003392">
    <property type="entry name" value="PTHD_SSD"/>
</dbReference>
<dbReference type="STRING" id="10195.A0A3M7Q8K7"/>
<evidence type="ECO:0000256" key="2">
    <source>
        <dbReference type="ARBA" id="ARBA00022692"/>
    </source>
</evidence>
<dbReference type="PANTHER" id="PTHR45951:SF3">
    <property type="entry name" value="PROTEIN DISPATCHED"/>
    <property type="match status" value="1"/>
</dbReference>
<keyword evidence="4 7" id="KW-0472">Membrane</keyword>
<dbReference type="AlphaFoldDB" id="A0A3M7Q8K7"/>